<dbReference type="PANTHER" id="PTHR11081">
    <property type="entry name" value="FLAP ENDONUCLEASE FAMILY MEMBER"/>
    <property type="match status" value="1"/>
</dbReference>
<dbReference type="InterPro" id="IPR008918">
    <property type="entry name" value="HhH2"/>
</dbReference>
<feature type="region of interest" description="Disordered" evidence="15">
    <location>
        <begin position="569"/>
        <end position="616"/>
    </location>
</feature>
<dbReference type="GO" id="GO:0005634">
    <property type="term" value="C:nucleus"/>
    <property type="evidence" value="ECO:0007669"/>
    <property type="project" value="UniProtKB-SubCell"/>
</dbReference>
<feature type="compositionally biased region" description="Basic and acidic residues" evidence="15">
    <location>
        <begin position="508"/>
        <end position="521"/>
    </location>
</feature>
<dbReference type="InterPro" id="IPR006086">
    <property type="entry name" value="XPG-I_dom"/>
</dbReference>
<keyword evidence="6 18" id="KW-0255">Endonuclease</keyword>
<feature type="domain" description="XPG N-terminal" evidence="17">
    <location>
        <begin position="1"/>
        <end position="96"/>
    </location>
</feature>
<dbReference type="SUPFAM" id="SSF47807">
    <property type="entry name" value="5' to 3' exonuclease, C-terminal subdomain"/>
    <property type="match status" value="1"/>
</dbReference>
<dbReference type="GO" id="GO:0046872">
    <property type="term" value="F:metal ion binding"/>
    <property type="evidence" value="ECO:0007669"/>
    <property type="project" value="UniProtKB-KW"/>
</dbReference>
<keyword evidence="8" id="KW-0378">Hydrolase</keyword>
<evidence type="ECO:0000256" key="15">
    <source>
        <dbReference type="SAM" id="MobiDB-lite"/>
    </source>
</evidence>
<dbReference type="FunFam" id="1.10.150.20:FF:000030">
    <property type="entry name" value="Flap endonuclease GEN-like 1"/>
    <property type="match status" value="1"/>
</dbReference>
<dbReference type="Gene3D" id="1.10.150.20">
    <property type="entry name" value="5' to 3' exonuclease, C-terminal subdomain"/>
    <property type="match status" value="1"/>
</dbReference>
<dbReference type="GO" id="GO:0008821">
    <property type="term" value="F:crossover junction DNA endonuclease activity"/>
    <property type="evidence" value="ECO:0007669"/>
    <property type="project" value="UniProtKB-ARBA"/>
</dbReference>
<feature type="region of interest" description="Disordered" evidence="15">
    <location>
        <begin position="902"/>
        <end position="922"/>
    </location>
</feature>
<dbReference type="SMART" id="SM00279">
    <property type="entry name" value="HhH2"/>
    <property type="match status" value="1"/>
</dbReference>
<feature type="non-terminal residue" evidence="18">
    <location>
        <position position="1"/>
    </location>
</feature>
<dbReference type="PANTHER" id="PTHR11081:SF70">
    <property type="entry name" value="FLAP ENDONUCLEASE GEN HOMOLOG 1"/>
    <property type="match status" value="1"/>
</dbReference>
<dbReference type="InterPro" id="IPR041012">
    <property type="entry name" value="GEN_chromo"/>
</dbReference>
<feature type="region of interest" description="Disordered" evidence="15">
    <location>
        <begin position="506"/>
        <end position="526"/>
    </location>
</feature>
<evidence type="ECO:0000256" key="7">
    <source>
        <dbReference type="ARBA" id="ARBA00022763"/>
    </source>
</evidence>
<dbReference type="AlphaFoldDB" id="A0A852NRB8"/>
<keyword evidence="10" id="KW-0234">DNA repair</keyword>
<feature type="region of interest" description="Disordered" evidence="15">
    <location>
        <begin position="630"/>
        <end position="655"/>
    </location>
</feature>
<evidence type="ECO:0000256" key="9">
    <source>
        <dbReference type="ARBA" id="ARBA00022842"/>
    </source>
</evidence>
<organism evidence="18 19">
    <name type="scientific">Atrichornis clamosus</name>
    <dbReference type="NCBI Taxonomy" id="449594"/>
    <lineage>
        <taxon>Eukaryota</taxon>
        <taxon>Metazoa</taxon>
        <taxon>Chordata</taxon>
        <taxon>Craniata</taxon>
        <taxon>Vertebrata</taxon>
        <taxon>Euteleostomi</taxon>
        <taxon>Archelosauria</taxon>
        <taxon>Archosauria</taxon>
        <taxon>Dinosauria</taxon>
        <taxon>Saurischia</taxon>
        <taxon>Theropoda</taxon>
        <taxon>Coelurosauria</taxon>
        <taxon>Aves</taxon>
        <taxon>Neognathae</taxon>
        <taxon>Neoaves</taxon>
        <taxon>Telluraves</taxon>
        <taxon>Australaves</taxon>
        <taxon>Passeriformes</taxon>
        <taxon>Menuridae</taxon>
        <taxon>Atrichornis</taxon>
    </lineage>
</organism>
<comment type="subcellular location">
    <subcellularLocation>
        <location evidence="2">Nucleus</location>
    </subcellularLocation>
</comment>
<keyword evidence="4" id="KW-0540">Nuclease</keyword>
<evidence type="ECO:0000256" key="11">
    <source>
        <dbReference type="ARBA" id="ARBA00023242"/>
    </source>
</evidence>
<reference evidence="18" key="1">
    <citation type="submission" date="2020-02" db="EMBL/GenBank/DDBJ databases">
        <title>Bird 10,000 Genomes (B10K) Project - Family phase.</title>
        <authorList>
            <person name="Zhang G."/>
        </authorList>
    </citation>
    <scope>NUCLEOTIDE SEQUENCE</scope>
    <source>
        <strain evidence="18">B10K-DU-029-61</strain>
        <tissue evidence="18">Blood</tissue>
    </source>
</reference>
<dbReference type="PRINTS" id="PR00853">
    <property type="entry name" value="XPGRADSUPER"/>
</dbReference>
<comment type="caution">
    <text evidence="18">The sequence shown here is derived from an EMBL/GenBank/DDBJ whole genome shotgun (WGS) entry which is preliminary data.</text>
</comment>
<keyword evidence="9" id="KW-0460">Magnesium</keyword>
<feature type="non-terminal residue" evidence="18">
    <location>
        <position position="952"/>
    </location>
</feature>
<evidence type="ECO:0000259" key="17">
    <source>
        <dbReference type="SMART" id="SM00485"/>
    </source>
</evidence>
<evidence type="ECO:0000313" key="19">
    <source>
        <dbReference type="Proteomes" id="UP000658642"/>
    </source>
</evidence>
<proteinExistence type="inferred from homology"/>
<dbReference type="SMART" id="SM00484">
    <property type="entry name" value="XPGI"/>
    <property type="match status" value="1"/>
</dbReference>
<keyword evidence="7" id="KW-0227">DNA damage</keyword>
<dbReference type="Proteomes" id="UP000658642">
    <property type="component" value="Unassembled WGS sequence"/>
</dbReference>
<comment type="cofactor">
    <cofactor evidence="1">
        <name>Mg(2+)</name>
        <dbReference type="ChEBI" id="CHEBI:18420"/>
    </cofactor>
</comment>
<keyword evidence="19" id="KW-1185">Reference proteome</keyword>
<dbReference type="SMART" id="SM00485">
    <property type="entry name" value="XPGN"/>
    <property type="match status" value="1"/>
</dbReference>
<dbReference type="Pfam" id="PF18704">
    <property type="entry name" value="Chromo_2"/>
    <property type="match status" value="1"/>
</dbReference>
<keyword evidence="5" id="KW-0479">Metal-binding</keyword>
<dbReference type="InterPro" id="IPR036279">
    <property type="entry name" value="5-3_exonuclease_C_sf"/>
</dbReference>
<dbReference type="GO" id="GO:0006281">
    <property type="term" value="P:DNA repair"/>
    <property type="evidence" value="ECO:0007669"/>
    <property type="project" value="UniProtKB-KW"/>
</dbReference>
<evidence type="ECO:0000256" key="3">
    <source>
        <dbReference type="ARBA" id="ARBA00022553"/>
    </source>
</evidence>
<accession>A0A852NRB8</accession>
<dbReference type="EMBL" id="WBMZ01005091">
    <property type="protein sequence ID" value="NXY16836.1"/>
    <property type="molecule type" value="Genomic_DNA"/>
</dbReference>
<evidence type="ECO:0000256" key="2">
    <source>
        <dbReference type="ARBA" id="ARBA00004123"/>
    </source>
</evidence>
<keyword evidence="11" id="KW-0539">Nucleus</keyword>
<dbReference type="SUPFAM" id="SSF88723">
    <property type="entry name" value="PIN domain-like"/>
    <property type="match status" value="1"/>
</dbReference>
<keyword evidence="3" id="KW-0597">Phosphoprotein</keyword>
<dbReference type="FunFam" id="3.40.50.1010:FF:000024">
    <property type="entry name" value="flap endonuclease GEN homolog 1"/>
    <property type="match status" value="1"/>
</dbReference>
<dbReference type="InterPro" id="IPR006084">
    <property type="entry name" value="XPG/Rad2"/>
</dbReference>
<feature type="compositionally biased region" description="Polar residues" evidence="15">
    <location>
        <begin position="634"/>
        <end position="643"/>
    </location>
</feature>
<dbReference type="Gene3D" id="3.40.50.1010">
    <property type="entry name" value="5'-nuclease"/>
    <property type="match status" value="1"/>
</dbReference>
<dbReference type="InterPro" id="IPR029060">
    <property type="entry name" value="PIN-like_dom_sf"/>
</dbReference>
<evidence type="ECO:0000256" key="12">
    <source>
        <dbReference type="ARBA" id="ARBA00038112"/>
    </source>
</evidence>
<evidence type="ECO:0000256" key="13">
    <source>
        <dbReference type="ARBA" id="ARBA00063132"/>
    </source>
</evidence>
<comment type="similarity">
    <text evidence="12">Belongs to the XPG/RAD2 endonuclease family. GEN subfamily.</text>
</comment>
<dbReference type="GO" id="GO:0017108">
    <property type="term" value="F:5'-flap endonuclease activity"/>
    <property type="evidence" value="ECO:0007669"/>
    <property type="project" value="UniProtKB-ARBA"/>
</dbReference>
<comment type="subunit">
    <text evidence="13">Largely monomeric, dimerizes on the Holliday junction and the first nick occurs upon dimerization at the junction.</text>
</comment>
<evidence type="ECO:0000313" key="18">
    <source>
        <dbReference type="EMBL" id="NXY16836.1"/>
    </source>
</evidence>
<dbReference type="OrthoDB" id="2959108at2759"/>
<gene>
    <name evidence="18" type="primary">Gen1</name>
    <name evidence="18" type="ORF">ATRCLA_R02385</name>
</gene>
<name>A0A852NRB8_9PASS</name>
<evidence type="ECO:0000259" key="16">
    <source>
        <dbReference type="SMART" id="SM00484"/>
    </source>
</evidence>
<dbReference type="InterPro" id="IPR006085">
    <property type="entry name" value="XPG_DNA_repair_N"/>
</dbReference>
<dbReference type="Pfam" id="PF00867">
    <property type="entry name" value="XPG_I"/>
    <property type="match status" value="1"/>
</dbReference>
<feature type="domain" description="XPG-I" evidence="16">
    <location>
        <begin position="122"/>
        <end position="193"/>
    </location>
</feature>
<dbReference type="GO" id="GO:0000400">
    <property type="term" value="F:four-way junction DNA binding"/>
    <property type="evidence" value="ECO:0007669"/>
    <property type="project" value="TreeGrafter"/>
</dbReference>
<evidence type="ECO:0000256" key="4">
    <source>
        <dbReference type="ARBA" id="ARBA00022722"/>
    </source>
</evidence>
<evidence type="ECO:0000256" key="1">
    <source>
        <dbReference type="ARBA" id="ARBA00001946"/>
    </source>
</evidence>
<evidence type="ECO:0000256" key="5">
    <source>
        <dbReference type="ARBA" id="ARBA00022723"/>
    </source>
</evidence>
<dbReference type="Pfam" id="PF00752">
    <property type="entry name" value="XPG_N"/>
    <property type="match status" value="1"/>
</dbReference>
<feature type="compositionally biased region" description="Polar residues" evidence="15">
    <location>
        <begin position="580"/>
        <end position="605"/>
    </location>
</feature>
<evidence type="ECO:0000256" key="8">
    <source>
        <dbReference type="ARBA" id="ARBA00022801"/>
    </source>
</evidence>
<protein>
    <recommendedName>
        <fullName evidence="14">Flap endonuclease GEN homolog 1</fullName>
    </recommendedName>
</protein>
<dbReference type="CDD" id="cd09869">
    <property type="entry name" value="PIN_GEN1"/>
    <property type="match status" value="1"/>
</dbReference>
<sequence length="952" mass="106182">MGVTHLWQILEPVRQPVSLSSLKGKTLAVDLSLWVCEAQTVKKMVGVVTKPHLRNLFFRFSFLTSMGIKLVFVVEGEAPRLKADTMSKRNEIRYGPSKKVGVARTGRSLFKAMLKECLELLECLGVPWVQAAGEAEAMCAYLNAKGHVDGCITNDGDVFLYGAQTVYRNFAMNAKDPDLDCYTMSSIKEKLGCDRESLIGLAVLLGCDYLPKGVPGVGKEQALKLIETLQGQNLLQRFEQWKEQFQYDDNPHSVVKRVIHCSECHHPGSFKEHEHSGCKFCESVRCCKPRDSKRCCPCAWHQLERVKQANAVEDNIRKKAKSCEGFPFSEVIQEFLVNRNKLINIKEYRRPNLLSFQIFASEKMEWKKHYACKKLLALLTHYDMTQRKSGYIDSKQLQAIRIVKTRVKNGIPCFEIEWQKPEHYVDPEDEPVELFVVTVEEESLFQAAYPDVVALYRVEKSEVLQKKQKKRKDKPEKKALSNACDEVTNLLSQINLKPTCSILPVHHSTSDKKAPPEDRMQQRSTGAKDVALAAASCITAVQLPASAAALALPAWPCSLSQSALAGSSVPSQCAEYPGRASSSSETAGLQLSRSDGKGTSFSTSPAPRGHDHDPAADFTMCIKHSHPLGHETVRNSSEYSDVTQSDEHSDSEDDLFSSDAMGQLQEWSLSKRILKKTSIPSQPLSEDVMPLKSLKCFKQTKEILNPDRNSIFSSCQLNKLVQESKDVLSENYASESRVHIYQGEYKKADIVAQIMQKDPYISSSTSLALSGQTTETLHPGCETLPLSQKPAGATGCHLEEACIETTWKASSKKSVCQNRCSSSEDSDDGHMNKILVYEHQKRQLNPSQFKKCFTKRKSSVVTSKRTNSDSALTIKEKKKMTHLKKAVNSFSLQVFPKPSSVGEINCSQSPEPPIERLGSDPTQQGKSALLAYAWADSPLPLSERLKGRVKIN</sequence>
<evidence type="ECO:0000256" key="10">
    <source>
        <dbReference type="ARBA" id="ARBA00023204"/>
    </source>
</evidence>
<evidence type="ECO:0000256" key="14">
    <source>
        <dbReference type="ARBA" id="ARBA00070188"/>
    </source>
</evidence>
<evidence type="ECO:0000256" key="6">
    <source>
        <dbReference type="ARBA" id="ARBA00022759"/>
    </source>
</evidence>